<dbReference type="Pfam" id="PF07386">
    <property type="entry name" value="DUF1499"/>
    <property type="match status" value="1"/>
</dbReference>
<evidence type="ECO:0000313" key="2">
    <source>
        <dbReference type="EMBL" id="KAL3760588.1"/>
    </source>
</evidence>
<keyword evidence="1" id="KW-0732">Signal</keyword>
<evidence type="ECO:0000313" key="3">
    <source>
        <dbReference type="Proteomes" id="UP001530293"/>
    </source>
</evidence>
<feature type="signal peptide" evidence="1">
    <location>
        <begin position="1"/>
        <end position="23"/>
    </location>
</feature>
<accession>A0ABD3M9Z6</accession>
<keyword evidence="3" id="KW-1185">Reference proteome</keyword>
<name>A0ABD3M9Z6_9STRA</name>
<reference evidence="2 3" key="1">
    <citation type="submission" date="2024-10" db="EMBL/GenBank/DDBJ databases">
        <title>Updated reference genomes for cyclostephanoid diatoms.</title>
        <authorList>
            <person name="Roberts W.R."/>
            <person name="Alverson A.J."/>
        </authorList>
    </citation>
    <scope>NUCLEOTIDE SEQUENCE [LARGE SCALE GENOMIC DNA]</scope>
    <source>
        <strain evidence="2 3">AJA232-27</strain>
    </source>
</reference>
<feature type="chain" id="PRO_5044889549" evidence="1">
    <location>
        <begin position="24"/>
        <end position="216"/>
    </location>
</feature>
<proteinExistence type="predicted"/>
<organism evidence="2 3">
    <name type="scientific">Discostella pseudostelligera</name>
    <dbReference type="NCBI Taxonomy" id="259834"/>
    <lineage>
        <taxon>Eukaryota</taxon>
        <taxon>Sar</taxon>
        <taxon>Stramenopiles</taxon>
        <taxon>Ochrophyta</taxon>
        <taxon>Bacillariophyta</taxon>
        <taxon>Coscinodiscophyceae</taxon>
        <taxon>Thalassiosirophycidae</taxon>
        <taxon>Stephanodiscales</taxon>
        <taxon>Stephanodiscaceae</taxon>
        <taxon>Discostella</taxon>
    </lineage>
</organism>
<sequence>MTRIHPYLLFLVVVTSSLVAIHGFQHPSPLPPPPAAASICSRRESINKAILGFSSIVATTAAATSSPAYAIQACPPGSKNCLRQTWTPPSSTSLADAISQLRSALNSYPQEGLEDGKVDGGGYTLISDSLTSSGGGGSIVLEYRSSGKGTFAKLFNGGKPFVDDLVIEQGGSNGGAFEFRSASRLGDSDFGVNGKRLGYIGGLLKEKGWSGVGIGN</sequence>
<evidence type="ECO:0000256" key="1">
    <source>
        <dbReference type="SAM" id="SignalP"/>
    </source>
</evidence>
<dbReference type="EMBL" id="JALLBG020000181">
    <property type="protein sequence ID" value="KAL3760588.1"/>
    <property type="molecule type" value="Genomic_DNA"/>
</dbReference>
<gene>
    <name evidence="2" type="ORF">ACHAWU_009549</name>
</gene>
<dbReference type="InterPro" id="IPR010865">
    <property type="entry name" value="DUF1499"/>
</dbReference>
<dbReference type="AlphaFoldDB" id="A0ABD3M9Z6"/>
<protein>
    <submittedName>
        <fullName evidence="2">Uncharacterized protein</fullName>
    </submittedName>
</protein>
<dbReference type="Proteomes" id="UP001530293">
    <property type="component" value="Unassembled WGS sequence"/>
</dbReference>
<comment type="caution">
    <text evidence="2">The sequence shown here is derived from an EMBL/GenBank/DDBJ whole genome shotgun (WGS) entry which is preliminary data.</text>
</comment>